<dbReference type="FunFam" id="1.10.3470.10:FF:000001">
    <property type="entry name" value="Vitamin B12 ABC transporter permease BtuC"/>
    <property type="match status" value="1"/>
</dbReference>
<comment type="similarity">
    <text evidence="2">Belongs to the binding-protein-dependent transport system permease family. FecCD subfamily.</text>
</comment>
<dbReference type="Proteomes" id="UP000199387">
    <property type="component" value="Unassembled WGS sequence"/>
</dbReference>
<feature type="transmembrane region" description="Helical" evidence="8">
    <location>
        <begin position="155"/>
        <end position="178"/>
    </location>
</feature>
<proteinExistence type="inferred from homology"/>
<dbReference type="GO" id="GO:0005886">
    <property type="term" value="C:plasma membrane"/>
    <property type="evidence" value="ECO:0007669"/>
    <property type="project" value="UniProtKB-SubCell"/>
</dbReference>
<evidence type="ECO:0000256" key="8">
    <source>
        <dbReference type="SAM" id="Phobius"/>
    </source>
</evidence>
<keyword evidence="10" id="KW-1185">Reference proteome</keyword>
<dbReference type="SUPFAM" id="SSF81345">
    <property type="entry name" value="ABC transporter involved in vitamin B12 uptake, BtuC"/>
    <property type="match status" value="1"/>
</dbReference>
<evidence type="ECO:0000256" key="3">
    <source>
        <dbReference type="ARBA" id="ARBA00022448"/>
    </source>
</evidence>
<comment type="subcellular location">
    <subcellularLocation>
        <location evidence="1">Cell membrane</location>
        <topology evidence="1">Multi-pass membrane protein</topology>
    </subcellularLocation>
</comment>
<gene>
    <name evidence="9" type="ORF">SAMN04488112_1177</name>
</gene>
<evidence type="ECO:0000256" key="5">
    <source>
        <dbReference type="ARBA" id="ARBA00022692"/>
    </source>
</evidence>
<accession>A0A1G6PK15</accession>
<dbReference type="STRING" id="1236220.SAMN04488112_1177"/>
<name>A0A1G6PK15_9BACL</name>
<protein>
    <submittedName>
        <fullName evidence="9">Iron complex transport system permease protein</fullName>
    </submittedName>
</protein>
<keyword evidence="4" id="KW-1003">Cell membrane</keyword>
<keyword evidence="5 8" id="KW-0812">Transmembrane</keyword>
<feature type="transmembrane region" description="Helical" evidence="8">
    <location>
        <begin position="246"/>
        <end position="271"/>
    </location>
</feature>
<dbReference type="InterPro" id="IPR000522">
    <property type="entry name" value="ABC_transptr_permease_BtuC"/>
</dbReference>
<evidence type="ECO:0000313" key="9">
    <source>
        <dbReference type="EMBL" id="SDC80408.1"/>
    </source>
</evidence>
<evidence type="ECO:0000256" key="6">
    <source>
        <dbReference type="ARBA" id="ARBA00022989"/>
    </source>
</evidence>
<dbReference type="Pfam" id="PF01032">
    <property type="entry name" value="FecCD"/>
    <property type="match status" value="1"/>
</dbReference>
<keyword evidence="3" id="KW-0813">Transport</keyword>
<evidence type="ECO:0000256" key="4">
    <source>
        <dbReference type="ARBA" id="ARBA00022475"/>
    </source>
</evidence>
<feature type="transmembrane region" description="Helical" evidence="8">
    <location>
        <begin position="62"/>
        <end position="82"/>
    </location>
</feature>
<feature type="transmembrane region" description="Helical" evidence="8">
    <location>
        <begin position="313"/>
        <end position="333"/>
    </location>
</feature>
<sequence>MISQSLRRRQKRLISALFAMTVITIVMGMGLGDASLPYDRIIPTLFGGGSFKEEFILFSIRLPRILITLMAGMALALSGAILQAVARNDLADPGIIGIHSGAGVAIALFFLFFPLDVGNFAYAIPFVAFVGAFITAIAIYVLAYERRTGLQPIRLVLIGVGFSTALSGAMIVLISSAERQKVDFIAKWLAGSVWGDDWPFLWAILPWLLLAVPFIWFKSTQINLLSMDESVAIGVGVRTNRERFQLLLAAVALAAVATSVTGGIAFVGLMAPHLAKVMIGHRAQLYMPLCLLLGGWLLLLADTIGRNLVAPEGVPAGVVVSLIGAPYFIYLLFKQANHVEGGS</sequence>
<dbReference type="Gene3D" id="1.10.3470.10">
    <property type="entry name" value="ABC transporter involved in vitamin B12 uptake, BtuC"/>
    <property type="match status" value="1"/>
</dbReference>
<dbReference type="AlphaFoldDB" id="A0A1G6PK15"/>
<dbReference type="OrthoDB" id="9811721at2"/>
<evidence type="ECO:0000256" key="1">
    <source>
        <dbReference type="ARBA" id="ARBA00004651"/>
    </source>
</evidence>
<evidence type="ECO:0000256" key="2">
    <source>
        <dbReference type="ARBA" id="ARBA00007935"/>
    </source>
</evidence>
<reference evidence="9 10" key="1">
    <citation type="submission" date="2016-10" db="EMBL/GenBank/DDBJ databases">
        <authorList>
            <person name="de Groot N.N."/>
        </authorList>
    </citation>
    <scope>NUCLEOTIDE SEQUENCE [LARGE SCALE GENOMIC DNA]</scope>
    <source>
        <strain evidence="9 10">DSM 45514</strain>
    </source>
</reference>
<feature type="transmembrane region" description="Helical" evidence="8">
    <location>
        <begin position="120"/>
        <end position="143"/>
    </location>
</feature>
<evidence type="ECO:0000256" key="7">
    <source>
        <dbReference type="ARBA" id="ARBA00023136"/>
    </source>
</evidence>
<dbReference type="PANTHER" id="PTHR30472:SF69">
    <property type="entry name" value="HEME-IRON TRANSPORT SYSTEM PERMEASE PROTEIN ISDF-RELATED"/>
    <property type="match status" value="1"/>
</dbReference>
<keyword evidence="7 8" id="KW-0472">Membrane</keyword>
<dbReference type="PRINTS" id="PR00173">
    <property type="entry name" value="EDTRNSPORT"/>
</dbReference>
<feature type="transmembrane region" description="Helical" evidence="8">
    <location>
        <begin position="283"/>
        <end position="301"/>
    </location>
</feature>
<feature type="transmembrane region" description="Helical" evidence="8">
    <location>
        <begin position="198"/>
        <end position="217"/>
    </location>
</feature>
<feature type="transmembrane region" description="Helical" evidence="8">
    <location>
        <begin position="94"/>
        <end position="114"/>
    </location>
</feature>
<evidence type="ECO:0000313" key="10">
    <source>
        <dbReference type="Proteomes" id="UP000199387"/>
    </source>
</evidence>
<dbReference type="InterPro" id="IPR037294">
    <property type="entry name" value="ABC_BtuC-like"/>
</dbReference>
<feature type="transmembrane region" description="Helical" evidence="8">
    <location>
        <begin position="12"/>
        <end position="31"/>
    </location>
</feature>
<dbReference type="GO" id="GO:0022857">
    <property type="term" value="F:transmembrane transporter activity"/>
    <property type="evidence" value="ECO:0007669"/>
    <property type="project" value="InterPro"/>
</dbReference>
<dbReference type="CDD" id="cd06550">
    <property type="entry name" value="TM_ABC_iron-siderophores_like"/>
    <property type="match status" value="1"/>
</dbReference>
<keyword evidence="6 8" id="KW-1133">Transmembrane helix</keyword>
<dbReference type="PANTHER" id="PTHR30472">
    <property type="entry name" value="FERRIC ENTEROBACTIN TRANSPORT SYSTEM PERMEASE PROTEIN"/>
    <property type="match status" value="1"/>
</dbReference>
<dbReference type="EMBL" id="FMZA01000017">
    <property type="protein sequence ID" value="SDC80408.1"/>
    <property type="molecule type" value="Genomic_DNA"/>
</dbReference>
<organism evidence="9 10">
    <name type="scientific">Melghirimyces thermohalophilus</name>
    <dbReference type="NCBI Taxonomy" id="1236220"/>
    <lineage>
        <taxon>Bacteria</taxon>
        <taxon>Bacillati</taxon>
        <taxon>Bacillota</taxon>
        <taxon>Bacilli</taxon>
        <taxon>Bacillales</taxon>
        <taxon>Thermoactinomycetaceae</taxon>
        <taxon>Melghirimyces</taxon>
    </lineage>
</organism>
<dbReference type="GO" id="GO:0033214">
    <property type="term" value="P:siderophore-iron import into cell"/>
    <property type="evidence" value="ECO:0007669"/>
    <property type="project" value="TreeGrafter"/>
</dbReference>